<keyword evidence="2" id="KW-1185">Reference proteome</keyword>
<sequence>MSKRDEMGFVRFEENTMVIDISQDEWHKMYFKKLGGRPINGEAIRRFASEHIRNIAQRHKVSPENLRLINLADEREE</sequence>
<name>A0ABR8UBC6_9BACL</name>
<dbReference type="EMBL" id="JACSQN010000010">
    <property type="protein sequence ID" value="MBD7985322.1"/>
    <property type="molecule type" value="Genomic_DNA"/>
</dbReference>
<comment type="caution">
    <text evidence="1">The sequence shown here is derived from an EMBL/GenBank/DDBJ whole genome shotgun (WGS) entry which is preliminary data.</text>
</comment>
<gene>
    <name evidence="1" type="ORF">H9649_12050</name>
</gene>
<protein>
    <submittedName>
        <fullName evidence="1">Uncharacterized protein</fullName>
    </submittedName>
</protein>
<evidence type="ECO:0000313" key="1">
    <source>
        <dbReference type="EMBL" id="MBD7985322.1"/>
    </source>
</evidence>
<organism evidence="1 2">
    <name type="scientific">Sporosarcina quadrami</name>
    <dbReference type="NCBI Taxonomy" id="2762234"/>
    <lineage>
        <taxon>Bacteria</taxon>
        <taxon>Bacillati</taxon>
        <taxon>Bacillota</taxon>
        <taxon>Bacilli</taxon>
        <taxon>Bacillales</taxon>
        <taxon>Caryophanaceae</taxon>
        <taxon>Sporosarcina</taxon>
    </lineage>
</organism>
<proteinExistence type="predicted"/>
<dbReference type="RefSeq" id="WP_191695144.1">
    <property type="nucleotide sequence ID" value="NZ_JACSQN010000010.1"/>
</dbReference>
<reference evidence="1 2" key="1">
    <citation type="submission" date="2020-08" db="EMBL/GenBank/DDBJ databases">
        <title>A Genomic Blueprint of the Chicken Gut Microbiome.</title>
        <authorList>
            <person name="Gilroy R."/>
            <person name="Ravi A."/>
            <person name="Getino M."/>
            <person name="Pursley I."/>
            <person name="Horton D.L."/>
            <person name="Alikhan N.-F."/>
            <person name="Baker D."/>
            <person name="Gharbi K."/>
            <person name="Hall N."/>
            <person name="Watson M."/>
            <person name="Adriaenssens E.M."/>
            <person name="Foster-Nyarko E."/>
            <person name="Jarju S."/>
            <person name="Secka A."/>
            <person name="Antonio M."/>
            <person name="Oren A."/>
            <person name="Chaudhuri R."/>
            <person name="La Ragione R.M."/>
            <person name="Hildebrand F."/>
            <person name="Pallen M.J."/>
        </authorList>
    </citation>
    <scope>NUCLEOTIDE SEQUENCE [LARGE SCALE GENOMIC DNA]</scope>
    <source>
        <strain evidence="1 2">Sa2YVA2</strain>
    </source>
</reference>
<evidence type="ECO:0000313" key="2">
    <source>
        <dbReference type="Proteomes" id="UP000626786"/>
    </source>
</evidence>
<accession>A0ABR8UBC6</accession>
<dbReference type="Proteomes" id="UP000626786">
    <property type="component" value="Unassembled WGS sequence"/>
</dbReference>